<proteinExistence type="predicted"/>
<name>A0A6G8PSR5_9ACTN</name>
<feature type="region of interest" description="Disordered" evidence="1">
    <location>
        <begin position="103"/>
        <end position="125"/>
    </location>
</feature>
<evidence type="ECO:0000256" key="1">
    <source>
        <dbReference type="SAM" id="MobiDB-lite"/>
    </source>
</evidence>
<evidence type="ECO:0000313" key="4">
    <source>
        <dbReference type="Proteomes" id="UP000502706"/>
    </source>
</evidence>
<gene>
    <name evidence="3" type="ORF">GBA65_02310</name>
</gene>
<feature type="domain" description="CHAT" evidence="2">
    <location>
        <begin position="168"/>
        <end position="315"/>
    </location>
</feature>
<dbReference type="Proteomes" id="UP000502706">
    <property type="component" value="Chromosome"/>
</dbReference>
<feature type="region of interest" description="Disordered" evidence="1">
    <location>
        <begin position="43"/>
        <end position="68"/>
    </location>
</feature>
<protein>
    <recommendedName>
        <fullName evidence="2">CHAT domain-containing protein</fullName>
    </recommendedName>
</protein>
<organism evidence="3 4">
    <name type="scientific">Rubrobacter marinus</name>
    <dbReference type="NCBI Taxonomy" id="2653852"/>
    <lineage>
        <taxon>Bacteria</taxon>
        <taxon>Bacillati</taxon>
        <taxon>Actinomycetota</taxon>
        <taxon>Rubrobacteria</taxon>
        <taxon>Rubrobacterales</taxon>
        <taxon>Rubrobacteraceae</taxon>
        <taxon>Rubrobacter</taxon>
    </lineage>
</organism>
<evidence type="ECO:0000259" key="2">
    <source>
        <dbReference type="Pfam" id="PF12770"/>
    </source>
</evidence>
<dbReference type="InterPro" id="IPR024983">
    <property type="entry name" value="CHAT_dom"/>
</dbReference>
<dbReference type="EMBL" id="CP045121">
    <property type="protein sequence ID" value="QIN77529.1"/>
    <property type="molecule type" value="Genomic_DNA"/>
</dbReference>
<accession>A0A6G8PSR5</accession>
<dbReference type="KEGG" id="rmar:GBA65_02310"/>
<dbReference type="RefSeq" id="WP_166395211.1">
    <property type="nucleotide sequence ID" value="NZ_CP045121.1"/>
</dbReference>
<dbReference type="AlphaFoldDB" id="A0A6G8PSR5"/>
<sequence>MSEDMYRNKLVRLQKKRAELEKGKGREAKEFEKLESEISKAQKEMLRTKSEMTRRSKARQVESKRKSAVKAQEKLAKIESDLAKNFSDQAGAQRQLDRAVAQRMKKEESQEKRRQAERMRHERSVSREIREQNRLYSERLSAEQLRDLPEKIKVLFFAADPFEEDRLRLDREVRNVAERLRMAEYRDSVGLEPRWAVRPGDLLQALNEAKPRVVHFSGHGSEDELLFEDEAGNPKPISKEDITRFIALGSDHVRVVIFNACFSRDQAEAAAEHVDVAIGMNAPIGDETAIMFAEQFYSAIGFGASVQRAFDQALNRIGLEGLPGAKTPELFSREGVDPDEVVLVRPDLERRAS</sequence>
<evidence type="ECO:0000313" key="3">
    <source>
        <dbReference type="EMBL" id="QIN77529.1"/>
    </source>
</evidence>
<reference evidence="3 4" key="1">
    <citation type="submission" date="2019-10" db="EMBL/GenBank/DDBJ databases">
        <title>Rubrobacter sp nov SCSIO 52915 isolated from a deep-sea sediment in the South China Sea.</title>
        <authorList>
            <person name="Chen R.W."/>
        </authorList>
    </citation>
    <scope>NUCLEOTIDE SEQUENCE [LARGE SCALE GENOMIC DNA]</scope>
    <source>
        <strain evidence="3 4">SCSIO 52915</strain>
    </source>
</reference>
<keyword evidence="4" id="KW-1185">Reference proteome</keyword>
<dbReference type="Pfam" id="PF12770">
    <property type="entry name" value="CHAT"/>
    <property type="match status" value="1"/>
</dbReference>
<feature type="compositionally biased region" description="Basic and acidic residues" evidence="1">
    <location>
        <begin position="104"/>
        <end position="125"/>
    </location>
</feature>